<organism evidence="2 3">
    <name type="scientific">Bradyrhizobium algeriense</name>
    <dbReference type="NCBI Taxonomy" id="634784"/>
    <lineage>
        <taxon>Bacteria</taxon>
        <taxon>Pseudomonadati</taxon>
        <taxon>Pseudomonadota</taxon>
        <taxon>Alphaproteobacteria</taxon>
        <taxon>Hyphomicrobiales</taxon>
        <taxon>Nitrobacteraceae</taxon>
        <taxon>Bradyrhizobium</taxon>
    </lineage>
</organism>
<dbReference type="Pfam" id="PF08843">
    <property type="entry name" value="AbiEii"/>
    <property type="match status" value="1"/>
</dbReference>
<reference evidence="2 3" key="1">
    <citation type="submission" date="2024-02" db="EMBL/GenBank/DDBJ databases">
        <title>Adaptive strategies in a cosmopolitan and abundant soil bacterium.</title>
        <authorList>
            <person name="Carini P."/>
        </authorList>
    </citation>
    <scope>NUCLEOTIDE SEQUENCE [LARGE SCALE GENOMIC DNA]</scope>
    <source>
        <strain evidence="2 3">AZCC 1608</strain>
    </source>
</reference>
<sequence>MLTTEQIRKVAAQSGARDIEKVEIDIILTDLLQLFHEKGITEHVAFKGGTMLRKMIFGPRGRYSTDLDFTLRSEFTDEQVMQMVLDALGESYHGISFKIDGKDWDFTDNSFFANPACSHAGNEKGIKIKIQVSLREKPILPVRTLPQLKQGYFDQLPFKPADIPCLAHEEVLSEKIRAASQRSKIRDLHDLSQAVNMKFDRDLTRSLAVIKLWESDKDNLDYDKFAKQVEGGKDYDLNDLRNLLRKDEQPDLKAMIKRVTDNYRWLGPMTDLEKRIAQDSKRTRKDDAAALKADAVKRAG</sequence>
<dbReference type="RefSeq" id="WP_334490197.1">
    <property type="nucleotide sequence ID" value="NZ_JAZHRV010000001.1"/>
</dbReference>
<dbReference type="EMBL" id="JAZHRV010000001">
    <property type="protein sequence ID" value="MEH2560152.1"/>
    <property type="molecule type" value="Genomic_DNA"/>
</dbReference>
<gene>
    <name evidence="2" type="ORF">V1286_007681</name>
</gene>
<accession>A0ABU8BPX4</accession>
<keyword evidence="3" id="KW-1185">Reference proteome</keyword>
<comment type="caution">
    <text evidence="2">The sequence shown here is derived from an EMBL/GenBank/DDBJ whole genome shotgun (WGS) entry which is preliminary data.</text>
</comment>
<protein>
    <submittedName>
        <fullName evidence="2">Nucleotidyltransferase component of viral defense system</fullName>
    </submittedName>
</protein>
<dbReference type="Gene3D" id="3.10.450.620">
    <property type="entry name" value="JHP933, nucleotidyltransferase-like core domain"/>
    <property type="match status" value="1"/>
</dbReference>
<evidence type="ECO:0000313" key="2">
    <source>
        <dbReference type="EMBL" id="MEH2560152.1"/>
    </source>
</evidence>
<dbReference type="InterPro" id="IPR014942">
    <property type="entry name" value="AbiEii"/>
</dbReference>
<feature type="region of interest" description="Disordered" evidence="1">
    <location>
        <begin position="278"/>
        <end position="300"/>
    </location>
</feature>
<proteinExistence type="predicted"/>
<evidence type="ECO:0000313" key="3">
    <source>
        <dbReference type="Proteomes" id="UP001364224"/>
    </source>
</evidence>
<evidence type="ECO:0000256" key="1">
    <source>
        <dbReference type="SAM" id="MobiDB-lite"/>
    </source>
</evidence>
<dbReference type="Proteomes" id="UP001364224">
    <property type="component" value="Unassembled WGS sequence"/>
</dbReference>
<name>A0ABU8BPX4_9BRAD</name>